<feature type="domain" description="Alpha/beta hydrolase fold-3" evidence="3">
    <location>
        <begin position="86"/>
        <end position="293"/>
    </location>
</feature>
<comment type="similarity">
    <text evidence="1">Belongs to the 'GDXG' lipolytic enzyme family.</text>
</comment>
<accession>A0A3S2W7T6</accession>
<sequence>MSYDPRLHPQIVQVFEAMKAAGVQRVESLTPEMARHQHRRMARARVEPEIELGLIETFAIDAPGRRIPVRMYHPPGFEDAGPLPVLFYFHGGGHVIGDLDTHDRAVRALAKKANCLAISVDYRKGPENRFPGAVEDCFFATKYFVDRAERYGIDADRVAVGGDSAGGNLATVVALMARDQGGPKIIFQLLVYPVVDYRGGYPSYKEYGKGFGILEEETVDYFRRGYLADMAQLEDWRVSPILASSFEGLPPAIIQLAELDVLHDEGVLYAEKLREAGVPVEVKEYKGQIHAFYTFTHMVDDAHRAQDDSAEALRKAFGTA</sequence>
<dbReference type="EMBL" id="SADE01000003">
    <property type="protein sequence ID" value="RVU34889.1"/>
    <property type="molecule type" value="Genomic_DNA"/>
</dbReference>
<dbReference type="OrthoDB" id="9806180at2"/>
<dbReference type="Gene3D" id="3.40.50.1820">
    <property type="entry name" value="alpha/beta hydrolase"/>
    <property type="match status" value="1"/>
</dbReference>
<dbReference type="InterPro" id="IPR029058">
    <property type="entry name" value="AB_hydrolase_fold"/>
</dbReference>
<reference evidence="5" key="1">
    <citation type="submission" date="2019-01" db="EMBL/GenBank/DDBJ databases">
        <title>Gri0909 isolated from a small marine red alga.</title>
        <authorList>
            <person name="Kim J."/>
            <person name="Jeong S.E."/>
            <person name="Jeon C.O."/>
        </authorList>
    </citation>
    <scope>NUCLEOTIDE SEQUENCE [LARGE SCALE GENOMIC DNA]</scope>
    <source>
        <strain evidence="5">Gri0909</strain>
    </source>
</reference>
<dbReference type="AlphaFoldDB" id="A0A3S2W7T6"/>
<dbReference type="RefSeq" id="WP_127767140.1">
    <property type="nucleotide sequence ID" value="NZ_SADE01000003.1"/>
</dbReference>
<dbReference type="InterPro" id="IPR013094">
    <property type="entry name" value="AB_hydrolase_3"/>
</dbReference>
<name>A0A3S2W7T6_9PROT</name>
<organism evidence="4 5">
    <name type="scientific">Hwanghaeella grinnelliae</name>
    <dbReference type="NCBI Taxonomy" id="2500179"/>
    <lineage>
        <taxon>Bacteria</taxon>
        <taxon>Pseudomonadati</taxon>
        <taxon>Pseudomonadota</taxon>
        <taxon>Alphaproteobacteria</taxon>
        <taxon>Rhodospirillales</taxon>
        <taxon>Rhodospirillaceae</taxon>
        <taxon>Hwanghaeella</taxon>
    </lineage>
</organism>
<dbReference type="PANTHER" id="PTHR48081">
    <property type="entry name" value="AB HYDROLASE SUPERFAMILY PROTEIN C4A8.06C"/>
    <property type="match status" value="1"/>
</dbReference>
<evidence type="ECO:0000313" key="5">
    <source>
        <dbReference type="Proteomes" id="UP000287447"/>
    </source>
</evidence>
<dbReference type="GO" id="GO:0016787">
    <property type="term" value="F:hydrolase activity"/>
    <property type="evidence" value="ECO:0007669"/>
    <property type="project" value="UniProtKB-KW"/>
</dbReference>
<proteinExistence type="inferred from homology"/>
<gene>
    <name evidence="4" type="ORF">EOI86_18805</name>
</gene>
<dbReference type="Proteomes" id="UP000287447">
    <property type="component" value="Unassembled WGS sequence"/>
</dbReference>
<evidence type="ECO:0000259" key="3">
    <source>
        <dbReference type="Pfam" id="PF07859"/>
    </source>
</evidence>
<evidence type="ECO:0000256" key="1">
    <source>
        <dbReference type="ARBA" id="ARBA00010515"/>
    </source>
</evidence>
<dbReference type="FunFam" id="3.40.50.1820:FF:000089">
    <property type="entry name" value="Alpha/beta hydrolase"/>
    <property type="match status" value="1"/>
</dbReference>
<evidence type="ECO:0000256" key="2">
    <source>
        <dbReference type="ARBA" id="ARBA00022801"/>
    </source>
</evidence>
<dbReference type="InterPro" id="IPR050300">
    <property type="entry name" value="GDXG_lipolytic_enzyme"/>
</dbReference>
<dbReference type="Pfam" id="PF07859">
    <property type="entry name" value="Abhydrolase_3"/>
    <property type="match status" value="1"/>
</dbReference>
<keyword evidence="5" id="KW-1185">Reference proteome</keyword>
<protein>
    <submittedName>
        <fullName evidence="4">Alpha/beta hydrolase</fullName>
    </submittedName>
</protein>
<dbReference type="SUPFAM" id="SSF53474">
    <property type="entry name" value="alpha/beta-Hydrolases"/>
    <property type="match status" value="1"/>
</dbReference>
<keyword evidence="2 4" id="KW-0378">Hydrolase</keyword>
<comment type="caution">
    <text evidence="4">The sequence shown here is derived from an EMBL/GenBank/DDBJ whole genome shotgun (WGS) entry which is preliminary data.</text>
</comment>
<evidence type="ECO:0000313" key="4">
    <source>
        <dbReference type="EMBL" id="RVU34889.1"/>
    </source>
</evidence>
<dbReference type="PANTHER" id="PTHR48081:SF8">
    <property type="entry name" value="ALPHA_BETA HYDROLASE FOLD-3 DOMAIN-CONTAINING PROTEIN-RELATED"/>
    <property type="match status" value="1"/>
</dbReference>